<dbReference type="EMBL" id="NXIB02000045">
    <property type="protein sequence ID" value="PHX55677.1"/>
    <property type="molecule type" value="Genomic_DNA"/>
</dbReference>
<dbReference type="InterPro" id="IPR010372">
    <property type="entry name" value="DNA_pol3_delta_N"/>
</dbReference>
<dbReference type="GO" id="GO:0003677">
    <property type="term" value="F:DNA binding"/>
    <property type="evidence" value="ECO:0007669"/>
    <property type="project" value="InterPro"/>
</dbReference>
<keyword evidence="12" id="KW-1185">Reference proteome</keyword>
<evidence type="ECO:0000256" key="5">
    <source>
        <dbReference type="ARBA" id="ARBA00022705"/>
    </source>
</evidence>
<dbReference type="InterPro" id="IPR048466">
    <property type="entry name" value="DNA_pol3_delta-like_C"/>
</dbReference>
<dbReference type="PANTHER" id="PTHR34388:SF1">
    <property type="entry name" value="DNA POLYMERASE III SUBUNIT DELTA"/>
    <property type="match status" value="1"/>
</dbReference>
<comment type="catalytic activity">
    <reaction evidence="8">
        <text>DNA(n) + a 2'-deoxyribonucleoside 5'-triphosphate = DNA(n+1) + diphosphate</text>
        <dbReference type="Rhea" id="RHEA:22508"/>
        <dbReference type="Rhea" id="RHEA-COMP:17339"/>
        <dbReference type="Rhea" id="RHEA-COMP:17340"/>
        <dbReference type="ChEBI" id="CHEBI:33019"/>
        <dbReference type="ChEBI" id="CHEBI:61560"/>
        <dbReference type="ChEBI" id="CHEBI:173112"/>
        <dbReference type="EC" id="2.7.7.7"/>
    </reaction>
</comment>
<evidence type="ECO:0000256" key="4">
    <source>
        <dbReference type="ARBA" id="ARBA00022695"/>
    </source>
</evidence>
<dbReference type="RefSeq" id="WP_096830693.1">
    <property type="nucleotide sequence ID" value="NZ_NXIB02000045.1"/>
</dbReference>
<dbReference type="NCBIfam" id="TIGR01128">
    <property type="entry name" value="holA"/>
    <property type="match status" value="1"/>
</dbReference>
<gene>
    <name evidence="11" type="primary">holA</name>
    <name evidence="11" type="ORF">CP500_009730</name>
</gene>
<evidence type="ECO:0000256" key="8">
    <source>
        <dbReference type="ARBA" id="ARBA00049244"/>
    </source>
</evidence>
<dbReference type="Gene3D" id="3.40.50.300">
    <property type="entry name" value="P-loop containing nucleotide triphosphate hydrolases"/>
    <property type="match status" value="1"/>
</dbReference>
<feature type="domain" description="DNA polymerase III delta N-terminal" evidence="9">
    <location>
        <begin position="4"/>
        <end position="123"/>
    </location>
</feature>
<dbReference type="PANTHER" id="PTHR34388">
    <property type="entry name" value="DNA POLYMERASE III SUBUNIT DELTA"/>
    <property type="match status" value="1"/>
</dbReference>
<dbReference type="SUPFAM" id="SSF52540">
    <property type="entry name" value="P-loop containing nucleoside triphosphate hydrolases"/>
    <property type="match status" value="1"/>
</dbReference>
<protein>
    <recommendedName>
        <fullName evidence="2">DNA polymerase III subunit delta</fullName>
        <ecNumber evidence="1">2.7.7.7</ecNumber>
    </recommendedName>
</protein>
<dbReference type="Proteomes" id="UP000226442">
    <property type="component" value="Unassembled WGS sequence"/>
</dbReference>
<dbReference type="SUPFAM" id="SSF48019">
    <property type="entry name" value="post-AAA+ oligomerization domain-like"/>
    <property type="match status" value="1"/>
</dbReference>
<organism evidence="11 12">
    <name type="scientific">Tychonema bourrellyi FEM_GT703</name>
    <dbReference type="NCBI Taxonomy" id="2040638"/>
    <lineage>
        <taxon>Bacteria</taxon>
        <taxon>Bacillati</taxon>
        <taxon>Cyanobacteriota</taxon>
        <taxon>Cyanophyceae</taxon>
        <taxon>Oscillatoriophycideae</taxon>
        <taxon>Oscillatoriales</taxon>
        <taxon>Microcoleaceae</taxon>
        <taxon>Tychonema</taxon>
    </lineage>
</organism>
<dbReference type="InterPro" id="IPR008921">
    <property type="entry name" value="DNA_pol3_clamp-load_cplx_C"/>
</dbReference>
<proteinExistence type="inferred from homology"/>
<reference evidence="11" key="1">
    <citation type="submission" date="2017-10" db="EMBL/GenBank/DDBJ databases">
        <title>Draft genome sequence of the planktic cyanobacteria Tychonema bourrellyi isolated from alpine lentic freshwater.</title>
        <authorList>
            <person name="Tett A."/>
            <person name="Armanini F."/>
            <person name="Asnicar F."/>
            <person name="Boscaini A."/>
            <person name="Pasolli E."/>
            <person name="Zolfo M."/>
            <person name="Donati C."/>
            <person name="Salmaso N."/>
            <person name="Segata N."/>
        </authorList>
    </citation>
    <scope>NUCLEOTIDE SEQUENCE</scope>
    <source>
        <strain evidence="11">FEM_GT703</strain>
    </source>
</reference>
<sequence length="325" mass="36332">MQIYFFWGEDDFAMGQAVTSLRQSAVDPNWASFNYDKIMADRAEAVVEGLDRALTPPFGTGSRFVWLANTTVAQQCSPELLAQLERTLPVIPDSTVLLLTSVKKPDSRLKSTKLLAKSAQVREFSPIPPWNDKELAQRVRQVAGEMGVKLTATAIEFLAESIGSDTRQLYSELEKLLLFAGNRTQPLTPEDVGKLVNSHAQNTFQLADAIRQGHTEEALDLLAGLTGRNEPGLRIVAGLTGKFRIWLWVKAMIESGDRDDKIAQTLDLGNPKRVYYFRQEVKNASLEKLQKTLPLLLELEASLKRGREEKSTLQTKVIELSSLFR</sequence>
<evidence type="ECO:0000259" key="9">
    <source>
        <dbReference type="Pfam" id="PF06144"/>
    </source>
</evidence>
<dbReference type="OrthoDB" id="581300at2"/>
<keyword evidence="3" id="KW-0808">Transferase</keyword>
<evidence type="ECO:0000313" key="12">
    <source>
        <dbReference type="Proteomes" id="UP000226442"/>
    </source>
</evidence>
<dbReference type="Pfam" id="PF06144">
    <property type="entry name" value="DNA_pol3_delta"/>
    <property type="match status" value="1"/>
</dbReference>
<evidence type="ECO:0000256" key="1">
    <source>
        <dbReference type="ARBA" id="ARBA00012417"/>
    </source>
</evidence>
<dbReference type="AlphaFoldDB" id="A0A2G4F2I2"/>
<dbReference type="Gene3D" id="1.20.272.10">
    <property type="match status" value="1"/>
</dbReference>
<dbReference type="Pfam" id="PF21694">
    <property type="entry name" value="DNA_pol3_delta_C"/>
    <property type="match status" value="1"/>
</dbReference>
<dbReference type="Gene3D" id="1.10.8.60">
    <property type="match status" value="1"/>
</dbReference>
<keyword evidence="4" id="KW-0548">Nucleotidyltransferase</keyword>
<evidence type="ECO:0000256" key="6">
    <source>
        <dbReference type="ARBA" id="ARBA00022932"/>
    </source>
</evidence>
<dbReference type="InterPro" id="IPR027417">
    <property type="entry name" value="P-loop_NTPase"/>
</dbReference>
<keyword evidence="6" id="KW-0239">DNA-directed DNA polymerase</keyword>
<dbReference type="GO" id="GO:0003887">
    <property type="term" value="F:DNA-directed DNA polymerase activity"/>
    <property type="evidence" value="ECO:0007669"/>
    <property type="project" value="UniProtKB-KW"/>
</dbReference>
<evidence type="ECO:0000259" key="10">
    <source>
        <dbReference type="Pfam" id="PF21694"/>
    </source>
</evidence>
<accession>A0A2G4F2I2</accession>
<comment type="similarity">
    <text evidence="7">Belongs to the DNA polymerase HolA subunit family.</text>
</comment>
<name>A0A2G4F2I2_9CYAN</name>
<feature type="domain" description="DNA polymerase III delta subunit-like C-terminal" evidence="10">
    <location>
        <begin position="201"/>
        <end position="313"/>
    </location>
</feature>
<dbReference type="EC" id="2.7.7.7" evidence="1"/>
<comment type="caution">
    <text evidence="11">The sequence shown here is derived from an EMBL/GenBank/DDBJ whole genome shotgun (WGS) entry which is preliminary data.</text>
</comment>
<dbReference type="InterPro" id="IPR005790">
    <property type="entry name" value="DNA_polIII_delta"/>
</dbReference>
<keyword evidence="5" id="KW-0235">DNA replication</keyword>
<evidence type="ECO:0000256" key="7">
    <source>
        <dbReference type="ARBA" id="ARBA00034754"/>
    </source>
</evidence>
<evidence type="ECO:0000256" key="2">
    <source>
        <dbReference type="ARBA" id="ARBA00017703"/>
    </source>
</evidence>
<evidence type="ECO:0000313" key="11">
    <source>
        <dbReference type="EMBL" id="PHX55677.1"/>
    </source>
</evidence>
<dbReference type="GO" id="GO:0009360">
    <property type="term" value="C:DNA polymerase III complex"/>
    <property type="evidence" value="ECO:0007669"/>
    <property type="project" value="InterPro"/>
</dbReference>
<evidence type="ECO:0000256" key="3">
    <source>
        <dbReference type="ARBA" id="ARBA00022679"/>
    </source>
</evidence>
<dbReference type="GO" id="GO:0006261">
    <property type="term" value="P:DNA-templated DNA replication"/>
    <property type="evidence" value="ECO:0007669"/>
    <property type="project" value="TreeGrafter"/>
</dbReference>